<dbReference type="PROSITE" id="PS51858">
    <property type="entry name" value="PPPDE"/>
    <property type="match status" value="1"/>
</dbReference>
<dbReference type="InterPro" id="IPR008580">
    <property type="entry name" value="PPPDE_dom"/>
</dbReference>
<protein>
    <submittedName>
        <fullName evidence="6">DeSI-like protein At4g17486</fullName>
    </submittedName>
</protein>
<evidence type="ECO:0000313" key="7">
    <source>
        <dbReference type="Proteomes" id="UP001642464"/>
    </source>
</evidence>
<comment type="caution">
    <text evidence="6">The sequence shown here is derived from an EMBL/GenBank/DDBJ whole genome shotgun (WGS) entry which is preliminary data.</text>
</comment>
<dbReference type="SUPFAM" id="SSF49599">
    <property type="entry name" value="TRAF domain-like"/>
    <property type="match status" value="1"/>
</dbReference>
<evidence type="ECO:0000259" key="5">
    <source>
        <dbReference type="PROSITE" id="PS51858"/>
    </source>
</evidence>
<dbReference type="InterPro" id="IPR042266">
    <property type="entry name" value="PPPDE_sf"/>
</dbReference>
<sequence>MGGTPMPQVRRGSGPRPLQLLSLSAGGGSVVADAFSLRPGATARRLDVHAGAPIRSLVTTGFRQIDLANDSVTVGCNIFEARNPPHAAPQEGAFRIGDRWVMTTYEMTERNLKLSAWPLQQWVKKEAEVLENRGVKSISWKVHKVGNALHLYQRGASICSPCFTAAGISDIQMEFYPNGCAATKKDGFCSLYVRCPEKVVLIVTLIVGKVKKGPIRTTFDRGSGKGLPDFCSLKEQINDDDTVDAVALPPTRPALLFSGSMWRSLAEKGEKPRSALTKEALPSSPPEEALARSDGSRLQLLEDQTLLRWTQRSNGSWRKPEIWPVDKDQLEWLTWEISQQQAELAEKRAAKVPYPSCWSWWFLVAWHWGASGRRFRCFRGAAAPKKCLEIGDGLVSLTMFLYKVGNVSRVHVEVGNKTEAKSHVSSETVPRPRKVYRERVLVRVYDLGQAMLTRGYNQLTKDYGAFHTGVEVYGKEWSFGMTLDHSSGIICHEPAQNPDHTFRETLCMGYTRYSPREVGKILEDLKHDWRGRDYHVLTKNCHHFTEVFCARLGVARLPPWINTLAATGAKTLDYLDSTDSGYDGGEAILSFFDGLRGSVFGFFTEAQSAEAPAATGTGPPERR</sequence>
<evidence type="ECO:0000256" key="4">
    <source>
        <dbReference type="SAM" id="MobiDB-lite"/>
    </source>
</evidence>
<accession>A0ABP0PTB8</accession>
<reference evidence="6 7" key="1">
    <citation type="submission" date="2024-02" db="EMBL/GenBank/DDBJ databases">
        <authorList>
            <person name="Chen Y."/>
            <person name="Shah S."/>
            <person name="Dougan E. K."/>
            <person name="Thang M."/>
            <person name="Chan C."/>
        </authorList>
    </citation>
    <scope>NUCLEOTIDE SEQUENCE [LARGE SCALE GENOMIC DNA]</scope>
</reference>
<organism evidence="6 7">
    <name type="scientific">Durusdinium trenchii</name>
    <dbReference type="NCBI Taxonomy" id="1381693"/>
    <lineage>
        <taxon>Eukaryota</taxon>
        <taxon>Sar</taxon>
        <taxon>Alveolata</taxon>
        <taxon>Dinophyceae</taxon>
        <taxon>Suessiales</taxon>
        <taxon>Symbiodiniaceae</taxon>
        <taxon>Durusdinium</taxon>
    </lineage>
</organism>
<comment type="similarity">
    <text evidence="1">Belongs to the DeSI family.</text>
</comment>
<feature type="region of interest" description="Disordered" evidence="4">
    <location>
        <begin position="272"/>
        <end position="295"/>
    </location>
</feature>
<evidence type="ECO:0000256" key="3">
    <source>
        <dbReference type="ARBA" id="ARBA00022801"/>
    </source>
</evidence>
<dbReference type="PANTHER" id="PTHR12378">
    <property type="entry name" value="DESUMOYLATING ISOPEPTIDASE"/>
    <property type="match status" value="1"/>
</dbReference>
<evidence type="ECO:0000256" key="2">
    <source>
        <dbReference type="ARBA" id="ARBA00022670"/>
    </source>
</evidence>
<evidence type="ECO:0000313" key="6">
    <source>
        <dbReference type="EMBL" id="CAK9079256.1"/>
    </source>
</evidence>
<dbReference type="PANTHER" id="PTHR12378:SF80">
    <property type="entry name" value="IP06716P-RELATED"/>
    <property type="match status" value="1"/>
</dbReference>
<keyword evidence="2" id="KW-0645">Protease</keyword>
<dbReference type="SMART" id="SM01179">
    <property type="entry name" value="DUF862"/>
    <property type="match status" value="1"/>
</dbReference>
<dbReference type="Gene3D" id="2.60.210.10">
    <property type="entry name" value="Apoptosis, Tumor Necrosis Factor Receptor Associated Protein 2, Chain A"/>
    <property type="match status" value="1"/>
</dbReference>
<name>A0ABP0PTB8_9DINO</name>
<dbReference type="InterPro" id="IPR008974">
    <property type="entry name" value="TRAF-like"/>
</dbReference>
<proteinExistence type="inferred from homology"/>
<feature type="domain" description="PPPDE" evidence="5">
    <location>
        <begin position="438"/>
        <end position="577"/>
    </location>
</feature>
<evidence type="ECO:0000256" key="1">
    <source>
        <dbReference type="ARBA" id="ARBA00008140"/>
    </source>
</evidence>
<dbReference type="EMBL" id="CAXAMM010038585">
    <property type="protein sequence ID" value="CAK9079256.1"/>
    <property type="molecule type" value="Genomic_DNA"/>
</dbReference>
<keyword evidence="3" id="KW-0378">Hydrolase</keyword>
<gene>
    <name evidence="6" type="ORF">SCF082_LOCUS37824</name>
</gene>
<dbReference type="Pfam" id="PF05903">
    <property type="entry name" value="Peptidase_C97"/>
    <property type="match status" value="1"/>
</dbReference>
<dbReference type="Gene3D" id="3.90.1720.30">
    <property type="entry name" value="PPPDE domains"/>
    <property type="match status" value="1"/>
</dbReference>
<keyword evidence="7" id="KW-1185">Reference proteome</keyword>
<dbReference type="Proteomes" id="UP001642464">
    <property type="component" value="Unassembled WGS sequence"/>
</dbReference>